<dbReference type="Gene3D" id="1.10.10.1320">
    <property type="entry name" value="Anti-sigma factor, zinc-finger domain"/>
    <property type="match status" value="1"/>
</dbReference>
<evidence type="ECO:0000256" key="7">
    <source>
        <dbReference type="ARBA" id="ARBA00023136"/>
    </source>
</evidence>
<dbReference type="PANTHER" id="PTHR37461">
    <property type="entry name" value="ANTI-SIGMA-K FACTOR RSKA"/>
    <property type="match status" value="1"/>
</dbReference>
<evidence type="ECO:0000256" key="11">
    <source>
        <dbReference type="SAM" id="MobiDB-lite"/>
    </source>
</evidence>
<keyword evidence="3" id="KW-1003">Cell membrane</keyword>
<dbReference type="GO" id="GO:0006417">
    <property type="term" value="P:regulation of translation"/>
    <property type="evidence" value="ECO:0007669"/>
    <property type="project" value="TreeGrafter"/>
</dbReference>
<dbReference type="EMBL" id="QOUI01000003">
    <property type="protein sequence ID" value="RCK70391.1"/>
    <property type="molecule type" value="Genomic_DNA"/>
</dbReference>
<dbReference type="InterPro" id="IPR027383">
    <property type="entry name" value="Znf_put"/>
</dbReference>
<evidence type="ECO:0000256" key="2">
    <source>
        <dbReference type="ARBA" id="ARBA00004236"/>
    </source>
</evidence>
<dbReference type="PANTHER" id="PTHR37461:SF1">
    <property type="entry name" value="ANTI-SIGMA-K FACTOR RSKA"/>
    <property type="match status" value="1"/>
</dbReference>
<feature type="compositionally biased region" description="Pro residues" evidence="11">
    <location>
        <begin position="74"/>
        <end position="84"/>
    </location>
</feature>
<evidence type="ECO:0000313" key="15">
    <source>
        <dbReference type="EMBL" id="RCK70391.1"/>
    </source>
</evidence>
<feature type="region of interest" description="Disordered" evidence="11">
    <location>
        <begin position="73"/>
        <end position="114"/>
    </location>
</feature>
<keyword evidence="8" id="KW-0804">Transcription</keyword>
<protein>
    <recommendedName>
        <fullName evidence="10">Regulator of SigK</fullName>
    </recommendedName>
    <alternativeName>
        <fullName evidence="9">Sigma-K anti-sigma factor RskA</fullName>
    </alternativeName>
</protein>
<dbReference type="InterPro" id="IPR041916">
    <property type="entry name" value="Anti_sigma_zinc_sf"/>
</dbReference>
<gene>
    <name evidence="15" type="ORF">DT076_07010</name>
</gene>
<feature type="compositionally biased region" description="Acidic residues" evidence="11">
    <location>
        <begin position="101"/>
        <end position="111"/>
    </location>
</feature>
<name>A0A367YZL6_9ACTN</name>
<dbReference type="Proteomes" id="UP000252770">
    <property type="component" value="Unassembled WGS sequence"/>
</dbReference>
<feature type="transmembrane region" description="Helical" evidence="12">
    <location>
        <begin position="123"/>
        <end position="144"/>
    </location>
</feature>
<reference evidence="15 16" key="1">
    <citation type="submission" date="2018-07" db="EMBL/GenBank/DDBJ databases">
        <title>Desertimonas flava gen. nov. sp. nov.</title>
        <authorList>
            <person name="Liu S."/>
        </authorList>
    </citation>
    <scope>NUCLEOTIDE SEQUENCE [LARGE SCALE GENOMIC DNA]</scope>
    <source>
        <strain evidence="15 16">16Sb5-5</strain>
    </source>
</reference>
<evidence type="ECO:0000256" key="10">
    <source>
        <dbReference type="ARBA" id="ARBA00030803"/>
    </source>
</evidence>
<sequence>MSHDVHADVGAYAVGALNASAREVFEAHLPHCPQCTREVTEFAETTAELARLTETPPPPELRAAVLGAVRSVRPLPPETEPAPATPGEVTAPRWTAGPVDEPSEAEAPEDELAARRPRRRGRLLPALVAAAVVVALTLGGWAAVLRQQLDEAAVVAAEESELLAAPDLRVVTIELPDGGRASYALSREQDRVMLAAPTLPDPPEGRAYQLWTMQLDEAGEPVAGTVEPHDVFAGGRDIRVFFDGLRGTDAFAITVEDETGATTPTMSTIFGIAPV</sequence>
<evidence type="ECO:0000313" key="16">
    <source>
        <dbReference type="Proteomes" id="UP000252770"/>
    </source>
</evidence>
<evidence type="ECO:0000256" key="1">
    <source>
        <dbReference type="ARBA" id="ARBA00004167"/>
    </source>
</evidence>
<keyword evidence="6" id="KW-0805">Transcription regulation</keyword>
<evidence type="ECO:0000256" key="12">
    <source>
        <dbReference type="SAM" id="Phobius"/>
    </source>
</evidence>
<keyword evidence="4 12" id="KW-0812">Transmembrane</keyword>
<comment type="caution">
    <text evidence="15">The sequence shown here is derived from an EMBL/GenBank/DDBJ whole genome shotgun (WGS) entry which is preliminary data.</text>
</comment>
<evidence type="ECO:0000256" key="9">
    <source>
        <dbReference type="ARBA" id="ARBA00029829"/>
    </source>
</evidence>
<evidence type="ECO:0000256" key="5">
    <source>
        <dbReference type="ARBA" id="ARBA00022989"/>
    </source>
</evidence>
<evidence type="ECO:0000256" key="6">
    <source>
        <dbReference type="ARBA" id="ARBA00023015"/>
    </source>
</evidence>
<dbReference type="GO" id="GO:0005886">
    <property type="term" value="C:plasma membrane"/>
    <property type="evidence" value="ECO:0007669"/>
    <property type="project" value="UniProtKB-SubCell"/>
</dbReference>
<evidence type="ECO:0000256" key="3">
    <source>
        <dbReference type="ARBA" id="ARBA00022475"/>
    </source>
</evidence>
<organism evidence="15 16">
    <name type="scientific">Desertihabitans brevis</name>
    <dbReference type="NCBI Taxonomy" id="2268447"/>
    <lineage>
        <taxon>Bacteria</taxon>
        <taxon>Bacillati</taxon>
        <taxon>Actinomycetota</taxon>
        <taxon>Actinomycetes</taxon>
        <taxon>Propionibacteriales</taxon>
        <taxon>Propionibacteriaceae</taxon>
        <taxon>Desertihabitans</taxon>
    </lineage>
</organism>
<dbReference type="AlphaFoldDB" id="A0A367YZL6"/>
<keyword evidence="5 12" id="KW-1133">Transmembrane helix</keyword>
<evidence type="ECO:0000256" key="4">
    <source>
        <dbReference type="ARBA" id="ARBA00022692"/>
    </source>
</evidence>
<evidence type="ECO:0000259" key="14">
    <source>
        <dbReference type="Pfam" id="PF13490"/>
    </source>
</evidence>
<feature type="domain" description="Anti-sigma K factor RskA C-terminal" evidence="13">
    <location>
        <begin position="127"/>
        <end position="265"/>
    </location>
</feature>
<keyword evidence="16" id="KW-1185">Reference proteome</keyword>
<dbReference type="InterPro" id="IPR018764">
    <property type="entry name" value="RskA_C"/>
</dbReference>
<keyword evidence="7 12" id="KW-0472">Membrane</keyword>
<evidence type="ECO:0000259" key="13">
    <source>
        <dbReference type="Pfam" id="PF10099"/>
    </source>
</evidence>
<evidence type="ECO:0000256" key="8">
    <source>
        <dbReference type="ARBA" id="ARBA00023163"/>
    </source>
</evidence>
<proteinExistence type="predicted"/>
<dbReference type="Pfam" id="PF13490">
    <property type="entry name" value="zf-HC2"/>
    <property type="match status" value="1"/>
</dbReference>
<dbReference type="GO" id="GO:0016989">
    <property type="term" value="F:sigma factor antagonist activity"/>
    <property type="evidence" value="ECO:0007669"/>
    <property type="project" value="TreeGrafter"/>
</dbReference>
<dbReference type="Pfam" id="PF10099">
    <property type="entry name" value="RskA_C"/>
    <property type="match status" value="1"/>
</dbReference>
<dbReference type="RefSeq" id="WP_114125934.1">
    <property type="nucleotide sequence ID" value="NZ_QOUI01000003.1"/>
</dbReference>
<feature type="domain" description="Putative zinc-finger" evidence="14">
    <location>
        <begin position="4"/>
        <end position="35"/>
    </location>
</feature>
<comment type="subcellular location">
    <subcellularLocation>
        <location evidence="2">Cell membrane</location>
    </subcellularLocation>
    <subcellularLocation>
        <location evidence="1">Membrane</location>
        <topology evidence="1">Single-pass membrane protein</topology>
    </subcellularLocation>
</comment>
<dbReference type="InterPro" id="IPR051474">
    <property type="entry name" value="Anti-sigma-K/W_factor"/>
</dbReference>
<accession>A0A367YZL6</accession>